<comment type="subcellular location">
    <subcellularLocation>
        <location evidence="1">Membrane</location>
        <topology evidence="1">Multi-pass membrane protein</topology>
    </subcellularLocation>
</comment>
<dbReference type="GO" id="GO:0016020">
    <property type="term" value="C:membrane"/>
    <property type="evidence" value="ECO:0007669"/>
    <property type="project" value="UniProtKB-SubCell"/>
</dbReference>
<feature type="transmembrane region" description="Helical" evidence="7">
    <location>
        <begin position="659"/>
        <end position="682"/>
    </location>
</feature>
<dbReference type="PROSITE" id="PS01022">
    <property type="entry name" value="PTR2_1"/>
    <property type="match status" value="2"/>
</dbReference>
<comment type="caution">
    <text evidence="8">The sequence shown here is derived from an EMBL/GenBank/DDBJ whole genome shotgun (WGS) entry which is preliminary data.</text>
</comment>
<accession>A0A9J5WRU8</accession>
<feature type="transmembrane region" description="Helical" evidence="7">
    <location>
        <begin position="926"/>
        <end position="946"/>
    </location>
</feature>
<dbReference type="InterPro" id="IPR000109">
    <property type="entry name" value="POT_fam"/>
</dbReference>
<dbReference type="InterPro" id="IPR018456">
    <property type="entry name" value="PTR2_symporter_CS"/>
</dbReference>
<feature type="transmembrane region" description="Helical" evidence="7">
    <location>
        <begin position="891"/>
        <end position="914"/>
    </location>
</feature>
<feature type="transmembrane region" description="Helical" evidence="7">
    <location>
        <begin position="966"/>
        <end position="985"/>
    </location>
</feature>
<dbReference type="EMBL" id="JACXVP010000011">
    <property type="protein sequence ID" value="KAG5578553.1"/>
    <property type="molecule type" value="Genomic_DNA"/>
</dbReference>
<evidence type="ECO:0000256" key="5">
    <source>
        <dbReference type="ARBA" id="ARBA00023136"/>
    </source>
</evidence>
<evidence type="ECO:0000256" key="2">
    <source>
        <dbReference type="ARBA" id="ARBA00005982"/>
    </source>
</evidence>
<organism evidence="8 9">
    <name type="scientific">Solanum commersonii</name>
    <name type="common">Commerson's wild potato</name>
    <name type="synonym">Commerson's nightshade</name>
    <dbReference type="NCBI Taxonomy" id="4109"/>
    <lineage>
        <taxon>Eukaryota</taxon>
        <taxon>Viridiplantae</taxon>
        <taxon>Streptophyta</taxon>
        <taxon>Embryophyta</taxon>
        <taxon>Tracheophyta</taxon>
        <taxon>Spermatophyta</taxon>
        <taxon>Magnoliopsida</taxon>
        <taxon>eudicotyledons</taxon>
        <taxon>Gunneridae</taxon>
        <taxon>Pentapetalae</taxon>
        <taxon>asterids</taxon>
        <taxon>lamiids</taxon>
        <taxon>Solanales</taxon>
        <taxon>Solanaceae</taxon>
        <taxon>Solanoideae</taxon>
        <taxon>Solaneae</taxon>
        <taxon>Solanum</taxon>
    </lineage>
</organism>
<dbReference type="SUPFAM" id="SSF103473">
    <property type="entry name" value="MFS general substrate transporter"/>
    <property type="match status" value="2"/>
</dbReference>
<feature type="transmembrane region" description="Helical" evidence="7">
    <location>
        <begin position="589"/>
        <end position="618"/>
    </location>
</feature>
<dbReference type="Proteomes" id="UP000824120">
    <property type="component" value="Chromosome 11"/>
</dbReference>
<feature type="transmembrane region" description="Helical" evidence="7">
    <location>
        <begin position="1049"/>
        <end position="1068"/>
    </location>
</feature>
<feature type="transmembrane region" description="Helical" evidence="7">
    <location>
        <begin position="406"/>
        <end position="425"/>
    </location>
</feature>
<dbReference type="GO" id="GO:0006857">
    <property type="term" value="P:oligopeptide transport"/>
    <property type="evidence" value="ECO:0007669"/>
    <property type="project" value="InterPro"/>
</dbReference>
<feature type="transmembrane region" description="Helical" evidence="7">
    <location>
        <begin position="703"/>
        <end position="723"/>
    </location>
</feature>
<feature type="transmembrane region" description="Helical" evidence="7">
    <location>
        <begin position="67"/>
        <end position="86"/>
    </location>
</feature>
<name>A0A9J5WRU8_SOLCO</name>
<evidence type="ECO:0000256" key="3">
    <source>
        <dbReference type="ARBA" id="ARBA00022692"/>
    </source>
</evidence>
<proteinExistence type="inferred from homology"/>
<feature type="transmembrane region" description="Helical" evidence="7">
    <location>
        <begin position="1088"/>
        <end position="1110"/>
    </location>
</feature>
<feature type="transmembrane region" description="Helical" evidence="7">
    <location>
        <begin position="366"/>
        <end position="386"/>
    </location>
</feature>
<dbReference type="InterPro" id="IPR036259">
    <property type="entry name" value="MFS_trans_sf"/>
</dbReference>
<evidence type="ECO:0000256" key="4">
    <source>
        <dbReference type="ARBA" id="ARBA00022989"/>
    </source>
</evidence>
<evidence type="ECO:0000256" key="6">
    <source>
        <dbReference type="ARBA" id="ARBA00044504"/>
    </source>
</evidence>
<evidence type="ECO:0000313" key="9">
    <source>
        <dbReference type="Proteomes" id="UP000824120"/>
    </source>
</evidence>
<protein>
    <submittedName>
        <fullName evidence="8">Uncharacterized protein</fullName>
    </submittedName>
</protein>
<keyword evidence="3 7" id="KW-0812">Transmembrane</keyword>
<sequence length="1127" mass="125012">MESSVRDVDEAAIMKSSTRRKNGGWITFPFILATMAGLSLASGGWTSNLIVYLIDEFNMKSIKAAKVYNVINGCTTLFPIVGGILADSYLGSFSVIWFSSLISALGLLLLLLTSAIDVLRPPPCDDGSSLCTSPSTHQYAVLYVALALASLGVAGTRFTIAPMGANQFDKPKHQAIFFDWYIFAFYTSFAISTTAIVYVEDNVSWSWGYGISMAFNIFGLAIFLIGKRFYRDVKEQGGSPFVSLARVIVVAIQKWRVPLSEQTQHYYHDPSDTTTTLTITQIPTKSFKFLNCAAFITEGDTKPDGSISNPWRLCTVQQVEDMKSLIKLFPLWASGFLISTQLVIQTSLLILQALKMDRHMGPHFEIPAGSMSVFILLFTCIAIFIIDRFLYPFLAKYTTFSLTPLQRIGIGHVITIISMAVSALVESRRLRIVRTHKLQGQNNDIVPMSVFWLVPQLALNGIGEGFHFPGHIAFYYQEFPTSLKSTSTAMVALFIGIAYYLGNTLIDLVQRLSGWLPDNINKGRIDNVFWLCFILGSANFMYYVVCASLYKYKNVDNKPNITPTMENSVIHVDEVAMQSSSTRKNGGWITFPFIIATMAGLSLAAGGWTSNLIVFLINEFNMKSVAAAKVFNVVNGLTTIFPIVGGIIADSYLGCFSVIWISSLISALGILLLLLTVVIDALRPLACGDGSNLCTSPSTNQYVFLYVSLALASIGVGGTRFTVAPMGAYQFDKPKHQTMFFDWYIFIFYLCWALSTAFIVYVEDNVSWAWGFGISMACNILGLAIFLAGKGFYRHVKEQGGSPFVILARVLVAATQKWRAPLSDQTQHYYHDPSDKSTTSPNPTKSFKFLNCAAFITEGDTKPDGSISNPWRLCTVQQVEDLKSLIKLFPLWASGLLISTQLVMQLSLLTLQALKMDRHMGPHFEIPAGSMLVFILLFTCIAISIIDRILNPFLAKYTTFSLTPLQRVGIGHALTISCMAVSALVESRRLRVARSHHLQGQKDAIVPMSVFWLLPQLALNGIGEGFHFPGHITFYYQEFPTSLKNTSTAMVSLFIGIAFYLGNLLIDVVQRESGWLPDNINDGRMDNVFWLCCTLGSLNFIYFLLVASFYKYKNMESKPNDVLLVSV</sequence>
<keyword evidence="4 7" id="KW-1133">Transmembrane helix</keyword>
<feature type="transmembrane region" description="Helical" evidence="7">
    <location>
        <begin position="205"/>
        <end position="225"/>
    </location>
</feature>
<reference evidence="8 9" key="1">
    <citation type="submission" date="2020-09" db="EMBL/GenBank/DDBJ databases">
        <title>De no assembly of potato wild relative species, Solanum commersonii.</title>
        <authorList>
            <person name="Cho K."/>
        </authorList>
    </citation>
    <scope>NUCLEOTIDE SEQUENCE [LARGE SCALE GENOMIC DNA]</scope>
    <source>
        <strain evidence="8">LZ3.2</strain>
        <tissue evidence="8">Leaf</tissue>
    </source>
</reference>
<feature type="transmembrane region" description="Helical" evidence="7">
    <location>
        <begin position="528"/>
        <end position="550"/>
    </location>
</feature>
<comment type="similarity">
    <text evidence="6">Belongs to the major facilitator superfamily. Phosphate:H(+) symporter (TC 2.A.1.9) family.</text>
</comment>
<feature type="transmembrane region" description="Helical" evidence="7">
    <location>
        <begin position="743"/>
        <end position="762"/>
    </location>
</feature>
<gene>
    <name evidence="8" type="ORF">H5410_058687</name>
</gene>
<feature type="transmembrane region" description="Helical" evidence="7">
    <location>
        <begin position="769"/>
        <end position="788"/>
    </location>
</feature>
<evidence type="ECO:0000256" key="7">
    <source>
        <dbReference type="SAM" id="Phobius"/>
    </source>
</evidence>
<keyword evidence="5 7" id="KW-0472">Membrane</keyword>
<feature type="transmembrane region" description="Helical" evidence="7">
    <location>
        <begin position="445"/>
        <end position="468"/>
    </location>
</feature>
<feature type="transmembrane region" description="Helical" evidence="7">
    <location>
        <begin position="180"/>
        <end position="199"/>
    </location>
</feature>
<evidence type="ECO:0000313" key="8">
    <source>
        <dbReference type="EMBL" id="KAG5578553.1"/>
    </source>
</evidence>
<feature type="transmembrane region" description="Helical" evidence="7">
    <location>
        <begin position="95"/>
        <end position="119"/>
    </location>
</feature>
<feature type="transmembrane region" description="Helical" evidence="7">
    <location>
        <begin position="139"/>
        <end position="160"/>
    </location>
</feature>
<evidence type="ECO:0000256" key="1">
    <source>
        <dbReference type="ARBA" id="ARBA00004141"/>
    </source>
</evidence>
<dbReference type="AlphaFoldDB" id="A0A9J5WRU8"/>
<feature type="transmembrane region" description="Helical" evidence="7">
    <location>
        <begin position="331"/>
        <end position="354"/>
    </location>
</feature>
<dbReference type="Pfam" id="PF00854">
    <property type="entry name" value="PTR2"/>
    <property type="match status" value="2"/>
</dbReference>
<keyword evidence="9" id="KW-1185">Reference proteome</keyword>
<feature type="transmembrane region" description="Helical" evidence="7">
    <location>
        <begin position="488"/>
        <end position="508"/>
    </location>
</feature>
<dbReference type="PANTHER" id="PTHR11654">
    <property type="entry name" value="OLIGOPEPTIDE TRANSPORTER-RELATED"/>
    <property type="match status" value="1"/>
</dbReference>
<feature type="transmembrane region" description="Helical" evidence="7">
    <location>
        <begin position="630"/>
        <end position="653"/>
    </location>
</feature>
<comment type="similarity">
    <text evidence="2">Belongs to the major facilitator superfamily. Proton-dependent oligopeptide transporter (POT/PTR) (TC 2.A.17) family.</text>
</comment>
<dbReference type="GO" id="GO:0022857">
    <property type="term" value="F:transmembrane transporter activity"/>
    <property type="evidence" value="ECO:0007669"/>
    <property type="project" value="InterPro"/>
</dbReference>
<dbReference type="Gene3D" id="1.20.1250.20">
    <property type="entry name" value="MFS general substrate transporter like domains"/>
    <property type="match status" value="2"/>
</dbReference>
<feature type="transmembrane region" description="Helical" evidence="7">
    <location>
        <begin position="24"/>
        <end position="47"/>
    </location>
</feature>
<dbReference type="OrthoDB" id="8904098at2759"/>